<evidence type="ECO:0000313" key="1">
    <source>
        <dbReference type="EMBL" id="KVW94187.1"/>
    </source>
</evidence>
<comment type="caution">
    <text evidence="1">The sequence shown here is derived from an EMBL/GenBank/DDBJ whole genome shotgun (WGS) entry which is preliminary data.</text>
</comment>
<proteinExistence type="predicted"/>
<keyword evidence="2" id="KW-1185">Reference proteome</keyword>
<dbReference type="AlphaFoldDB" id="A0A125BC27"/>
<sequence>MGWLRHMADHPIKAVGDGSTFWEKPGTESSYFLAACDLGANKRWRPLSRLASEWCTQEPNNPEA</sequence>
<dbReference type="Proteomes" id="UP000064243">
    <property type="component" value="Unassembled WGS sequence"/>
</dbReference>
<gene>
    <name evidence="1" type="ORF">ABW22_12325</name>
</gene>
<reference evidence="1 2" key="1">
    <citation type="journal article" date="2015" name="Appl. Environ. Microbiol.">
        <title>Aerobic and Anaerobic Thiosulfate Oxidation by a Cold-Adapted, Subglacial Chemoautotroph.</title>
        <authorList>
            <person name="Harrold Z.R."/>
            <person name="Skidmore M.L."/>
            <person name="Hamilton T.L."/>
            <person name="Desch L."/>
            <person name="Amada K."/>
            <person name="van Gelder W."/>
            <person name="Glover K."/>
            <person name="Roden E.E."/>
            <person name="Boyd E.S."/>
        </authorList>
    </citation>
    <scope>NUCLEOTIDE SEQUENCE [LARGE SCALE GENOMIC DNA]</scope>
    <source>
        <strain evidence="1 2">RG</strain>
    </source>
</reference>
<name>A0A125BC27_THIDE</name>
<evidence type="ECO:0000313" key="2">
    <source>
        <dbReference type="Proteomes" id="UP000064243"/>
    </source>
</evidence>
<dbReference type="EMBL" id="LDUG01000036">
    <property type="protein sequence ID" value="KVW94187.1"/>
    <property type="molecule type" value="Genomic_DNA"/>
</dbReference>
<accession>A0A125BC27</accession>
<organism evidence="1 2">
    <name type="scientific">Thiobacillus denitrificans</name>
    <dbReference type="NCBI Taxonomy" id="36861"/>
    <lineage>
        <taxon>Bacteria</taxon>
        <taxon>Pseudomonadati</taxon>
        <taxon>Pseudomonadota</taxon>
        <taxon>Betaproteobacteria</taxon>
        <taxon>Nitrosomonadales</taxon>
        <taxon>Thiobacillaceae</taxon>
        <taxon>Thiobacillus</taxon>
    </lineage>
</organism>
<protein>
    <submittedName>
        <fullName evidence="1">Uncharacterized protein</fullName>
    </submittedName>
</protein>